<gene>
    <name evidence="7 9" type="primary">sbcD</name>
    <name evidence="9" type="ORF">HMPREF9425_0627</name>
</gene>
<protein>
    <recommendedName>
        <fullName evidence="3 7">Nuclease SbcCD subunit D</fullName>
    </recommendedName>
</protein>
<accession>A0ABN0CHK5</accession>
<evidence type="ECO:0000313" key="10">
    <source>
        <dbReference type="Proteomes" id="UP000003697"/>
    </source>
</evidence>
<dbReference type="Gene3D" id="3.60.21.10">
    <property type="match status" value="1"/>
</dbReference>
<dbReference type="InterPro" id="IPR004593">
    <property type="entry name" value="SbcD"/>
</dbReference>
<keyword evidence="7" id="KW-0255">Endonuclease</keyword>
<keyword evidence="10" id="KW-1185">Reference proteome</keyword>
<evidence type="ECO:0000256" key="1">
    <source>
        <dbReference type="ARBA" id="ARBA00010555"/>
    </source>
</evidence>
<evidence type="ECO:0000256" key="6">
    <source>
        <dbReference type="ARBA" id="ARBA00022839"/>
    </source>
</evidence>
<keyword evidence="7" id="KW-0235">DNA replication</keyword>
<name>A0ABN0CHK5_STRVE</name>
<reference evidence="9 10" key="1">
    <citation type="submission" date="2011-01" db="EMBL/GenBank/DDBJ databases">
        <authorList>
            <person name="Muzny D."/>
            <person name="Qin X."/>
            <person name="Buhay C."/>
            <person name="Dugan-Rocha S."/>
            <person name="Ding Y."/>
            <person name="Chen G."/>
            <person name="Hawes A."/>
            <person name="Holder M."/>
            <person name="Jhangiani S."/>
            <person name="Johnson A."/>
            <person name="Khan Z."/>
            <person name="Li Z."/>
            <person name="Liu W."/>
            <person name="Liu X."/>
            <person name="Perez L."/>
            <person name="Shen H."/>
            <person name="Wang Q."/>
            <person name="Watt J."/>
            <person name="Xi L."/>
            <person name="Xin Y."/>
            <person name="Zhou J."/>
            <person name="Deng J."/>
            <person name="Jiang H."/>
            <person name="Liu Y."/>
            <person name="Qu J."/>
            <person name="Song X.-Z."/>
            <person name="Zhang L."/>
            <person name="Villasana D."/>
            <person name="Johnson A."/>
            <person name="Liu J."/>
            <person name="Liyanage D."/>
            <person name="Lorensuhewa L."/>
            <person name="Robinson T."/>
            <person name="Song A."/>
            <person name="Song B.-B."/>
            <person name="Dinh H."/>
            <person name="Thornton R."/>
            <person name="Coyle M."/>
            <person name="Francisco L."/>
            <person name="Jackson L."/>
            <person name="Javaid M."/>
            <person name="Korchina V."/>
            <person name="Kovar C."/>
            <person name="Mata R."/>
            <person name="Mathew T."/>
            <person name="Ngo R."/>
            <person name="Nguyen L."/>
            <person name="Nguyen N."/>
            <person name="Okwuonu G."/>
            <person name="Ongeri F."/>
            <person name="Pham C."/>
            <person name="Simmons D."/>
            <person name="Wilczek-Boney K."/>
            <person name="Hale W."/>
            <person name="Jakkamsetti A."/>
            <person name="Pham P."/>
            <person name="Ruth R."/>
            <person name="San Lucas F."/>
            <person name="Warren J."/>
            <person name="Zhang J."/>
            <person name="Zhao Z."/>
            <person name="Zhou C."/>
            <person name="Zhu D."/>
            <person name="Lee S."/>
            <person name="Bess C."/>
            <person name="Blankenburg K."/>
            <person name="Forbes L."/>
            <person name="Fu Q."/>
            <person name="Gubbala S."/>
            <person name="Hirani K."/>
            <person name="Jayaseelan J.C."/>
            <person name="Lara F."/>
            <person name="Munidasa M."/>
            <person name="Palculict T."/>
            <person name="Patil S."/>
            <person name="Pu L.-L."/>
            <person name="Saada N."/>
            <person name="Tang L."/>
            <person name="Weissenberger G."/>
            <person name="Zhu Y."/>
            <person name="Hemphill L."/>
            <person name="Shang Y."/>
            <person name="Youmans B."/>
            <person name="Ayvaz T."/>
            <person name="Ross M."/>
            <person name="Santibanez J."/>
            <person name="Aqrawi P."/>
            <person name="Gross S."/>
            <person name="Joshi V."/>
            <person name="Fowler G."/>
            <person name="Nazareth L."/>
            <person name="Reid J."/>
            <person name="Worley K."/>
            <person name="Petrosino J."/>
            <person name="Highlander S."/>
            <person name="Gibbs R."/>
        </authorList>
    </citation>
    <scope>NUCLEOTIDE SEQUENCE [LARGE SCALE GENOMIC DNA]</scope>
    <source>
        <strain evidence="9 10">ATCC 49124</strain>
    </source>
</reference>
<dbReference type="InterPro" id="IPR041796">
    <property type="entry name" value="Mre11_N"/>
</dbReference>
<dbReference type="PANTHER" id="PTHR30337">
    <property type="entry name" value="COMPONENT OF ATP-DEPENDENT DSDNA EXONUCLEASE"/>
    <property type="match status" value="1"/>
</dbReference>
<dbReference type="NCBIfam" id="TIGR00619">
    <property type="entry name" value="sbcd"/>
    <property type="match status" value="1"/>
</dbReference>
<keyword evidence="4 7" id="KW-0540">Nuclease</keyword>
<dbReference type="SUPFAM" id="SSF56300">
    <property type="entry name" value="Metallo-dependent phosphatases"/>
    <property type="match status" value="1"/>
</dbReference>
<comment type="function">
    <text evidence="7">SbcCD cleaves DNA hairpin structures. These structures can inhibit DNA replication and are intermediates in certain DNA recombination reactions. The complex acts as a 3'-&gt;5' double strand exonuclease that can open hairpins. It also has a 5' single-strand endonuclease activity.</text>
</comment>
<dbReference type="CDD" id="cd00840">
    <property type="entry name" value="MPP_Mre11_N"/>
    <property type="match status" value="1"/>
</dbReference>
<keyword evidence="5 7" id="KW-0378">Hydrolase</keyword>
<dbReference type="InterPro" id="IPR050535">
    <property type="entry name" value="DNA_Repair-Maintenance_Comp"/>
</dbReference>
<evidence type="ECO:0000259" key="8">
    <source>
        <dbReference type="Pfam" id="PF00149"/>
    </source>
</evidence>
<evidence type="ECO:0000256" key="5">
    <source>
        <dbReference type="ARBA" id="ARBA00022801"/>
    </source>
</evidence>
<dbReference type="InterPro" id="IPR029052">
    <property type="entry name" value="Metallo-depent_PP-like"/>
</dbReference>
<evidence type="ECO:0000256" key="4">
    <source>
        <dbReference type="ARBA" id="ARBA00022722"/>
    </source>
</evidence>
<dbReference type="InterPro" id="IPR004843">
    <property type="entry name" value="Calcineurin-like_PHP"/>
</dbReference>
<dbReference type="Proteomes" id="UP000003697">
    <property type="component" value="Unassembled WGS sequence"/>
</dbReference>
<proteinExistence type="inferred from homology"/>
<comment type="caution">
    <text evidence="9">The sequence shown here is derived from an EMBL/GenBank/DDBJ whole genome shotgun (WGS) entry which is preliminary data.</text>
</comment>
<comment type="subunit">
    <text evidence="2 7">Heterodimer of SbcC and SbcD.</text>
</comment>
<dbReference type="EMBL" id="AEVI01000023">
    <property type="protein sequence ID" value="EFX96455.1"/>
    <property type="molecule type" value="Genomic_DNA"/>
</dbReference>
<comment type="similarity">
    <text evidence="1 7">Belongs to the SbcD family.</text>
</comment>
<evidence type="ECO:0000313" key="9">
    <source>
        <dbReference type="EMBL" id="EFX96455.1"/>
    </source>
</evidence>
<keyword evidence="7" id="KW-0233">DNA recombination</keyword>
<evidence type="ECO:0000256" key="2">
    <source>
        <dbReference type="ARBA" id="ARBA00011322"/>
    </source>
</evidence>
<organism evidence="9 10">
    <name type="scientific">Streptococcus vestibularis ATCC 49124</name>
    <dbReference type="NCBI Taxonomy" id="889206"/>
    <lineage>
        <taxon>Bacteria</taxon>
        <taxon>Bacillati</taxon>
        <taxon>Bacillota</taxon>
        <taxon>Bacilli</taxon>
        <taxon>Lactobacillales</taxon>
        <taxon>Streptococcaceae</taxon>
        <taxon>Streptococcus</taxon>
    </lineage>
</organism>
<sequence length="408" mass="46467">MNEEVVMKFLHTSDWHVGRTLNGWSLLEEQEWAFQQIVDFAISEKVDGVIIAGDLYDRAVPPVDAIKLFNKTLARLVLEEQIPVYAISGNHDGAERLHFGRDFFQHQGLHLSTRLEEAFEPIELENCQIFLLPFIDPIDARIYYKDDEEKEIQGIGDALTYILEDMEKAFDPDKAHVLVTHFAVSKKDDSDGQGLRELMLSETSNTVGGLTNVTSDLFKAFDYVALGHIHTRFASPTQRVQYSGSPVAFNIKEAKRKEEKGVYIVELDATGNLSQTFHPLEVKRPILALQASFETLMSPEFYKEQPCQKAWFAFDIQLSNRKELEGINVRARLEEIYGIDIVEITFSRLGDVREENLTVDQHLKDLEMQSPQEIVSDFYQTVTGGDVLSERQTTLVESIFEEIGRSGQ</sequence>
<dbReference type="PANTHER" id="PTHR30337:SF0">
    <property type="entry name" value="NUCLEASE SBCCD SUBUNIT D"/>
    <property type="match status" value="1"/>
</dbReference>
<keyword evidence="6 7" id="KW-0269">Exonuclease</keyword>
<dbReference type="Pfam" id="PF00149">
    <property type="entry name" value="Metallophos"/>
    <property type="match status" value="1"/>
</dbReference>
<feature type="domain" description="Calcineurin-like phosphoesterase" evidence="8">
    <location>
        <begin position="7"/>
        <end position="231"/>
    </location>
</feature>
<dbReference type="GO" id="GO:0004527">
    <property type="term" value="F:exonuclease activity"/>
    <property type="evidence" value="ECO:0007669"/>
    <property type="project" value="UniProtKB-KW"/>
</dbReference>
<evidence type="ECO:0000256" key="3">
    <source>
        <dbReference type="ARBA" id="ARBA00013365"/>
    </source>
</evidence>
<evidence type="ECO:0000256" key="7">
    <source>
        <dbReference type="RuleBase" id="RU363069"/>
    </source>
</evidence>